<feature type="signal peptide" evidence="1">
    <location>
        <begin position="1"/>
        <end position="18"/>
    </location>
</feature>
<dbReference type="Proteomes" id="UP000243723">
    <property type="component" value="Unassembled WGS sequence"/>
</dbReference>
<keyword evidence="1" id="KW-0732">Signal</keyword>
<proteinExistence type="predicted"/>
<dbReference type="Gene3D" id="3.20.20.80">
    <property type="entry name" value="Glycosidases"/>
    <property type="match status" value="1"/>
</dbReference>
<evidence type="ECO:0000256" key="1">
    <source>
        <dbReference type="SAM" id="SignalP"/>
    </source>
</evidence>
<keyword evidence="3" id="KW-1185">Reference proteome</keyword>
<dbReference type="GO" id="GO:0051118">
    <property type="term" value="F:glucan endo-1,3-alpha-glucosidase activity"/>
    <property type="evidence" value="ECO:0007669"/>
    <property type="project" value="InterPro"/>
</dbReference>
<feature type="chain" id="PRO_5015150224" evidence="1">
    <location>
        <begin position="19"/>
        <end position="465"/>
    </location>
</feature>
<comment type="caution">
    <text evidence="2">The sequence shown here is derived from an EMBL/GenBank/DDBJ whole genome shotgun (WGS) entry which is preliminary data.</text>
</comment>
<gene>
    <name evidence="2" type="ORF">B9Z65_1046</name>
</gene>
<organism evidence="2 3">
    <name type="scientific">Elsinoe australis</name>
    <dbReference type="NCBI Taxonomy" id="40998"/>
    <lineage>
        <taxon>Eukaryota</taxon>
        <taxon>Fungi</taxon>
        <taxon>Dikarya</taxon>
        <taxon>Ascomycota</taxon>
        <taxon>Pezizomycotina</taxon>
        <taxon>Dothideomycetes</taxon>
        <taxon>Dothideomycetidae</taxon>
        <taxon>Myriangiales</taxon>
        <taxon>Elsinoaceae</taxon>
        <taxon>Elsinoe</taxon>
    </lineage>
</organism>
<dbReference type="Pfam" id="PF03659">
    <property type="entry name" value="Glyco_hydro_71"/>
    <property type="match status" value="1"/>
</dbReference>
<evidence type="ECO:0000313" key="2">
    <source>
        <dbReference type="EMBL" id="PSK60148.1"/>
    </source>
</evidence>
<reference evidence="2 3" key="1">
    <citation type="submission" date="2017-05" db="EMBL/GenBank/DDBJ databases">
        <title>Draft genome sequence of Elsinoe australis.</title>
        <authorList>
            <person name="Cheng Q."/>
        </authorList>
    </citation>
    <scope>NUCLEOTIDE SEQUENCE [LARGE SCALE GENOMIC DNA]</scope>
    <source>
        <strain evidence="2 3">NL1</strain>
    </source>
</reference>
<dbReference type="AlphaFoldDB" id="A0A2P8AI34"/>
<dbReference type="InterPro" id="IPR005197">
    <property type="entry name" value="Glyco_hydro_71"/>
</dbReference>
<name>A0A2P8AI34_9PEZI</name>
<protein>
    <submittedName>
        <fullName evidence="2">Glucan endo-1,3-alpha-glucosidase agn1</fullName>
    </submittedName>
</protein>
<evidence type="ECO:0000313" key="3">
    <source>
        <dbReference type="Proteomes" id="UP000243723"/>
    </source>
</evidence>
<dbReference type="OrthoDB" id="3257981at2759"/>
<dbReference type="STRING" id="40998.A0A2P8AI34"/>
<sequence>MFSQYLVILLSCAGYAYSKTALAHFMVQSSYAYNLQQWKTDMASAKQMNLDGFALNWTPPDCQQPYLRWMATQIDTAFQAAEQSGFLLTHSFDMSYSECDYFWNTTYMSDILNRHAKSSANLRWNNKIVVTTFGGDSVQSYNDGFFQDLKDKMNYFGNPISLTPGFNSFSERAQSDNGIAEAQSLISNYTSLDGFLNWQAWPLQKRQNLTCQVDEAFHSALKTGKKTGPYIMAISPWQFKNIPSSTSWLSYSDTLFPDRLLNLASSTFAPDMVELISWNDYGESHYLRNLPSPSISATDYITYASGMQNYILNMSHAPWRILAKYYLGWWKTGAMPKATMDQVVFWYRVHPRAATCTGQLGQSIGGSAFPDDAVFLWALVKETSTISVDVGANKGWTFVAEGGKATFSRVPFPGDLGAGVVPEVRILRGGKTVAEGAGRLNITAGCDWYNFNPVVNLVGEGVNRE</sequence>
<dbReference type="EMBL" id="NHZQ01000003">
    <property type="protein sequence ID" value="PSK60148.1"/>
    <property type="molecule type" value="Genomic_DNA"/>
</dbReference>
<accession>A0A2P8AI34</accession>
<dbReference type="CDD" id="cd11577">
    <property type="entry name" value="GH71"/>
    <property type="match status" value="1"/>
</dbReference>